<dbReference type="EMBL" id="KK119194">
    <property type="protein sequence ID" value="KFM75023.1"/>
    <property type="molecule type" value="Genomic_DNA"/>
</dbReference>
<dbReference type="Proteomes" id="UP000054359">
    <property type="component" value="Unassembled WGS sequence"/>
</dbReference>
<organism evidence="1 2">
    <name type="scientific">Stegodyphus mimosarum</name>
    <name type="common">African social velvet spider</name>
    <dbReference type="NCBI Taxonomy" id="407821"/>
    <lineage>
        <taxon>Eukaryota</taxon>
        <taxon>Metazoa</taxon>
        <taxon>Ecdysozoa</taxon>
        <taxon>Arthropoda</taxon>
        <taxon>Chelicerata</taxon>
        <taxon>Arachnida</taxon>
        <taxon>Araneae</taxon>
        <taxon>Araneomorphae</taxon>
        <taxon>Entelegynae</taxon>
        <taxon>Eresoidea</taxon>
        <taxon>Eresidae</taxon>
        <taxon>Stegodyphus</taxon>
    </lineage>
</organism>
<dbReference type="AlphaFoldDB" id="A0A087UCD4"/>
<proteinExistence type="predicted"/>
<name>A0A087UCD4_STEMI</name>
<accession>A0A087UCD4</accession>
<keyword evidence="2" id="KW-1185">Reference proteome</keyword>
<reference evidence="1 2" key="1">
    <citation type="submission" date="2013-11" db="EMBL/GenBank/DDBJ databases">
        <title>Genome sequencing of Stegodyphus mimosarum.</title>
        <authorList>
            <person name="Bechsgaard J."/>
        </authorList>
    </citation>
    <scope>NUCLEOTIDE SEQUENCE [LARGE SCALE GENOMIC DNA]</scope>
</reference>
<protein>
    <submittedName>
        <fullName evidence="1">Uncharacterized protein</fullName>
    </submittedName>
</protein>
<sequence length="212" mass="24313">MNSSQVNIIAPADPTYHPAHPNYQAYVLDILITYNIPQFHLIIACDLHSDHLPVIFILHGLQHYLPPTATKTNWEDFNYIINNCINTRINLSNHEEVETAENFLSSKIQDAISKATYINHFPNPVDNIIQNTVGNFINSNSSTENDHTSPIEVQDFIRKLNPKKASGYDITSKLRLKIYSLIIETYQLTFQKLESLHLIFSSSIRFTHPPRN</sequence>
<feature type="non-terminal residue" evidence="1">
    <location>
        <position position="212"/>
    </location>
</feature>
<evidence type="ECO:0000313" key="1">
    <source>
        <dbReference type="EMBL" id="KFM75023.1"/>
    </source>
</evidence>
<evidence type="ECO:0000313" key="2">
    <source>
        <dbReference type="Proteomes" id="UP000054359"/>
    </source>
</evidence>
<gene>
    <name evidence="1" type="ORF">X975_16725</name>
</gene>